<evidence type="ECO:0000256" key="7">
    <source>
        <dbReference type="ARBA" id="ARBA00023315"/>
    </source>
</evidence>
<name>C6S6X2_NEIML</name>
<dbReference type="EC" id="3.4.19.13" evidence="11"/>
<comment type="catalytic activity">
    <reaction evidence="1 11">
        <text>an S-substituted glutathione + H2O = an S-substituted L-cysteinylglycine + L-glutamate</text>
        <dbReference type="Rhea" id="RHEA:59468"/>
        <dbReference type="ChEBI" id="CHEBI:15377"/>
        <dbReference type="ChEBI" id="CHEBI:29985"/>
        <dbReference type="ChEBI" id="CHEBI:90779"/>
        <dbReference type="ChEBI" id="CHEBI:143103"/>
        <dbReference type="EC" id="3.4.19.13"/>
    </reaction>
</comment>
<sequence>MQRSLFGLNYLAILNTIISIPCMNHQSNSGEGVLVAKTYLLTTLIMSMTISGCQVIHANQGKVNTHSAVITGADAHTPEHATGLTEQKQVIASDFMVASANPLATQAGYDILKQGGSAADAMVAVQTTLSLVEPQSSGLGGGAFVLYWDNTAKTLTTFDGRETAPMRATPELFLDKDGQPLKFMEAVVGGRSVGTPAIPKLMETIHQRYGVLPWGKLFDTPIRLAKQGFEVSPRLAISVEQNQQHLARYPKTAAYFLPNGVPLQAGSLLKNLEFADSVQALAAQGAKALHTGKYAQNIVSVVQNAKDNPGQLSLQDLSDYQVVERPPVCVTYRIYEVCGMGAPSSGGIAVGQILGILNEFSPNQVGYDAEGLRLLGDASRLAFADRDVYLGDPDFVPVPIRQLISKDYLKHRSQLLEQSDKALPSVSAGDFIHEWVSSQAIELPSTSHISIVDKAGNVLSMTTSIENAFGSTLMANGYLLNNELTDFSFEPIKQGKQVANRVEPGKRPRSSMAPTIVFKAGKPYMAIGSPGGSRIIGYVAKTIVAHSDWNMDIQDAISAPNLLNRFGSYELETGTTALQWQQALNDLGYKTDVRELNSGVQAIIIEPSRLVGGADPRREGRVMGD</sequence>
<feature type="binding site" evidence="10">
    <location>
        <position position="161"/>
    </location>
    <ligand>
        <name>L-glutamate</name>
        <dbReference type="ChEBI" id="CHEBI:29985"/>
    </ligand>
</feature>
<dbReference type="HOGENOM" id="CLU_014813_0_1_4"/>
<comment type="subunit">
    <text evidence="11">This enzyme consists of two polypeptide chains, which are synthesized in precursor form from a single polypeptide.</text>
</comment>
<feature type="binding site" evidence="10">
    <location>
        <position position="532"/>
    </location>
    <ligand>
        <name>L-glutamate</name>
        <dbReference type="ChEBI" id="CHEBI:29985"/>
    </ligand>
</feature>
<organism evidence="12 13">
    <name type="scientific">Neisseria meningitidis (strain alpha14)</name>
    <dbReference type="NCBI Taxonomy" id="662598"/>
    <lineage>
        <taxon>Bacteria</taxon>
        <taxon>Pseudomonadati</taxon>
        <taxon>Pseudomonadota</taxon>
        <taxon>Betaproteobacteria</taxon>
        <taxon>Neisseriales</taxon>
        <taxon>Neisseriaceae</taxon>
        <taxon>Neisseria</taxon>
    </lineage>
</organism>
<evidence type="ECO:0000256" key="2">
    <source>
        <dbReference type="ARBA" id="ARBA00001089"/>
    </source>
</evidence>
<dbReference type="PANTHER" id="PTHR43199:SF1">
    <property type="entry name" value="GLUTATHIONE HYDROLASE PROENZYME"/>
    <property type="match status" value="1"/>
</dbReference>
<dbReference type="GO" id="GO:0036374">
    <property type="term" value="F:glutathione hydrolase activity"/>
    <property type="evidence" value="ECO:0007669"/>
    <property type="project" value="UniProtKB-UniRule"/>
</dbReference>
<dbReference type="PRINTS" id="PR01210">
    <property type="entry name" value="GGTRANSPTASE"/>
</dbReference>
<keyword evidence="7 11" id="KW-0012">Acyltransferase</keyword>
<evidence type="ECO:0000313" key="13">
    <source>
        <dbReference type="Proteomes" id="UP000002054"/>
    </source>
</evidence>
<dbReference type="Pfam" id="PF01019">
    <property type="entry name" value="G_glu_transpept"/>
    <property type="match status" value="1"/>
</dbReference>
<evidence type="ECO:0000256" key="9">
    <source>
        <dbReference type="PIRSR" id="PIRSR600101-1"/>
    </source>
</evidence>
<comment type="catalytic activity">
    <reaction evidence="8 11">
        <text>an N-terminal (5-L-glutamyl)-[peptide] + an alpha-amino acid = 5-L-glutamyl amino acid + an N-terminal L-alpha-aminoacyl-[peptide]</text>
        <dbReference type="Rhea" id="RHEA:23904"/>
        <dbReference type="Rhea" id="RHEA-COMP:9780"/>
        <dbReference type="Rhea" id="RHEA-COMP:9795"/>
        <dbReference type="ChEBI" id="CHEBI:77644"/>
        <dbReference type="ChEBI" id="CHEBI:78597"/>
        <dbReference type="ChEBI" id="CHEBI:78599"/>
        <dbReference type="ChEBI" id="CHEBI:78608"/>
        <dbReference type="EC" id="2.3.2.2"/>
    </reaction>
</comment>
<proteinExistence type="inferred from homology"/>
<evidence type="ECO:0000256" key="4">
    <source>
        <dbReference type="ARBA" id="ARBA00022679"/>
    </source>
</evidence>
<feature type="binding site" evidence="10">
    <location>
        <begin position="510"/>
        <end position="511"/>
    </location>
    <ligand>
        <name>L-glutamate</name>
        <dbReference type="ChEBI" id="CHEBI:29985"/>
    </ligand>
</feature>
<feature type="binding site" evidence="10">
    <location>
        <position position="486"/>
    </location>
    <ligand>
        <name>L-glutamate</name>
        <dbReference type="ChEBI" id="CHEBI:29985"/>
    </ligand>
</feature>
<keyword evidence="6 11" id="KW-0865">Zymogen</keyword>
<dbReference type="AlphaFoldDB" id="C6S6X2"/>
<dbReference type="Gene3D" id="1.10.246.130">
    <property type="match status" value="1"/>
</dbReference>
<dbReference type="GO" id="GO:0103068">
    <property type="term" value="F:leukotriene C4 gamma-glutamyl transferase activity"/>
    <property type="evidence" value="ECO:0007669"/>
    <property type="project" value="UniProtKB-EC"/>
</dbReference>
<accession>C6S6X2</accession>
<keyword evidence="4 11" id="KW-0808">Transferase</keyword>
<evidence type="ECO:0000256" key="8">
    <source>
        <dbReference type="ARBA" id="ARBA00047417"/>
    </source>
</evidence>
<dbReference type="SUPFAM" id="SSF56235">
    <property type="entry name" value="N-terminal nucleophile aminohydrolases (Ntn hydrolases)"/>
    <property type="match status" value="1"/>
</dbReference>
<reference evidence="12 13" key="1">
    <citation type="journal article" date="2008" name="Proc. Natl. Acad. Sci. U.S.A.">
        <title>Whole-genome comparison of disease and carriage strains provides insights into virulence evolution in Neisseria meningitidis.</title>
        <authorList>
            <person name="Schoen C."/>
            <person name="Blom J."/>
            <person name="Claus H."/>
            <person name="Schramm-Glueck A."/>
            <person name="Brandt P."/>
            <person name="Mueller T."/>
            <person name="Goesmann A."/>
            <person name="Joseph B."/>
            <person name="Konietzny S."/>
            <person name="Kurzai O."/>
            <person name="Schmitt C."/>
            <person name="Friedrich T."/>
            <person name="Linke B."/>
            <person name="Vogel U."/>
            <person name="Frosch M."/>
        </authorList>
    </citation>
    <scope>NUCLEOTIDE SEQUENCE [LARGE SCALE GENOMIC DNA]</scope>
    <source>
        <strain evidence="13">alpha14</strain>
    </source>
</reference>
<comment type="catalytic activity">
    <reaction evidence="2 11">
        <text>glutathione + H2O = L-cysteinylglycine + L-glutamate</text>
        <dbReference type="Rhea" id="RHEA:28807"/>
        <dbReference type="ChEBI" id="CHEBI:15377"/>
        <dbReference type="ChEBI" id="CHEBI:29985"/>
        <dbReference type="ChEBI" id="CHEBI:57925"/>
        <dbReference type="ChEBI" id="CHEBI:61694"/>
        <dbReference type="EC" id="3.4.19.13"/>
    </reaction>
</comment>
<gene>
    <name evidence="12" type="primary">ggt</name>
    <name evidence="12" type="ordered locus">NMO_0957</name>
</gene>
<evidence type="ECO:0000256" key="10">
    <source>
        <dbReference type="PIRSR" id="PIRSR600101-2"/>
    </source>
</evidence>
<dbReference type="MEROPS" id="T03.001"/>
<dbReference type="InterPro" id="IPR000101">
    <property type="entry name" value="GGT_peptidase"/>
</dbReference>
<dbReference type="KEGG" id="nmi:NMO_0957"/>
<protein>
    <recommendedName>
        <fullName evidence="11">Glutathione hydrolase proenzyme</fullName>
        <ecNumber evidence="11">2.3.2.2</ecNumber>
        <ecNumber evidence="11">3.4.19.13</ecNumber>
    </recommendedName>
    <component>
        <recommendedName>
            <fullName evidence="11">Glutathione hydrolase large chain</fullName>
        </recommendedName>
    </component>
    <component>
        <recommendedName>
            <fullName evidence="11">Glutathione hydrolase small chain</fullName>
        </recommendedName>
    </component>
</protein>
<dbReference type="UniPathway" id="UPA00204"/>
<dbReference type="InterPro" id="IPR043137">
    <property type="entry name" value="GGT_ssub_C"/>
</dbReference>
<comment type="pathway">
    <text evidence="11">Sulfur metabolism; glutathione metabolism.</text>
</comment>
<dbReference type="GO" id="GO:0006751">
    <property type="term" value="P:glutathione catabolic process"/>
    <property type="evidence" value="ECO:0007669"/>
    <property type="project" value="UniProtKB-UniRule"/>
</dbReference>
<dbReference type="EMBL" id="AM889136">
    <property type="protein sequence ID" value="CBA05772.1"/>
    <property type="molecule type" value="Genomic_DNA"/>
</dbReference>
<dbReference type="NCBIfam" id="TIGR00066">
    <property type="entry name" value="g_glut_trans"/>
    <property type="match status" value="1"/>
</dbReference>
<evidence type="ECO:0000313" key="12">
    <source>
        <dbReference type="EMBL" id="CBA05772.1"/>
    </source>
</evidence>
<dbReference type="InterPro" id="IPR029055">
    <property type="entry name" value="Ntn_hydrolases_N"/>
</dbReference>
<keyword evidence="5 11" id="KW-0378">Hydrolase</keyword>
<evidence type="ECO:0000256" key="6">
    <source>
        <dbReference type="ARBA" id="ARBA00023145"/>
    </source>
</evidence>
<dbReference type="PANTHER" id="PTHR43199">
    <property type="entry name" value="GLUTATHIONE HYDROLASE"/>
    <property type="match status" value="1"/>
</dbReference>
<keyword evidence="11" id="KW-0317">Glutathione biosynthesis</keyword>
<comment type="similarity">
    <text evidence="3 11">Belongs to the gamma-glutamyltransferase family.</text>
</comment>
<evidence type="ECO:0000256" key="1">
    <source>
        <dbReference type="ARBA" id="ARBA00001049"/>
    </source>
</evidence>
<comment type="PTM">
    <text evidence="11">Cleaved by autocatalysis into a large and a small subunit.</text>
</comment>
<dbReference type="InterPro" id="IPR043138">
    <property type="entry name" value="GGT_lsub"/>
</dbReference>
<evidence type="ECO:0000256" key="5">
    <source>
        <dbReference type="ARBA" id="ARBA00022801"/>
    </source>
</evidence>
<dbReference type="Proteomes" id="UP000002054">
    <property type="component" value="Chromosome"/>
</dbReference>
<feature type="active site" description="Nucleophile" evidence="9">
    <location>
        <position position="446"/>
    </location>
</feature>
<dbReference type="EC" id="2.3.2.2" evidence="11"/>
<dbReference type="GO" id="GO:0006750">
    <property type="term" value="P:glutathione biosynthetic process"/>
    <property type="evidence" value="ECO:0007669"/>
    <property type="project" value="UniProtKB-KW"/>
</dbReference>
<dbReference type="Gene3D" id="3.60.20.40">
    <property type="match status" value="1"/>
</dbReference>
<evidence type="ECO:0000256" key="3">
    <source>
        <dbReference type="ARBA" id="ARBA00009381"/>
    </source>
</evidence>
<evidence type="ECO:0000256" key="11">
    <source>
        <dbReference type="RuleBase" id="RU368036"/>
    </source>
</evidence>
<dbReference type="InterPro" id="IPR051792">
    <property type="entry name" value="GGT_bact"/>
</dbReference>